<dbReference type="InterPro" id="IPR017087">
    <property type="entry name" value="UCP037004"/>
</dbReference>
<evidence type="ECO:0000313" key="2">
    <source>
        <dbReference type="EMBL" id="MBL4937358.1"/>
    </source>
</evidence>
<reference evidence="2 3" key="1">
    <citation type="submission" date="2021-01" db="EMBL/GenBank/DDBJ databases">
        <title>Genome public.</title>
        <authorList>
            <person name="Liu C."/>
            <person name="Sun Q."/>
        </authorList>
    </citation>
    <scope>NUCLEOTIDE SEQUENCE [LARGE SCALE GENOMIC DNA]</scope>
    <source>
        <strain evidence="2 3">YIM B02515</strain>
    </source>
</reference>
<evidence type="ECO:0000313" key="3">
    <source>
        <dbReference type="Proteomes" id="UP000632377"/>
    </source>
</evidence>
<dbReference type="PANTHER" id="PTHR30087">
    <property type="entry name" value="INNER MEMBRANE PROTEIN"/>
    <property type="match status" value="1"/>
</dbReference>
<comment type="caution">
    <text evidence="2">The sequence shown here is derived from an EMBL/GenBank/DDBJ whole genome shotgun (WGS) entry which is preliminary data.</text>
</comment>
<dbReference type="EMBL" id="JAESWC010000014">
    <property type="protein sequence ID" value="MBL4937358.1"/>
    <property type="molecule type" value="Genomic_DNA"/>
</dbReference>
<protein>
    <submittedName>
        <fullName evidence="2">DUF523 and DUF1722 domain-containing protein</fullName>
    </submittedName>
</protein>
<keyword evidence="3" id="KW-1185">Reference proteome</keyword>
<evidence type="ECO:0000259" key="1">
    <source>
        <dbReference type="Pfam" id="PF08349"/>
    </source>
</evidence>
<gene>
    <name evidence="2" type="ORF">JK636_16645</name>
</gene>
<dbReference type="PIRSF" id="PIRSF037004">
    <property type="entry name" value="UCP037004"/>
    <property type="match status" value="1"/>
</dbReference>
<sequence length="316" mass="36329">MINSKPTVIVSKCLGFAKCRYNGDTIPDKFVKELGNYVNYITVCPEVGIGLPIPRETIRLVLEDDEIKLFQPSTGRELTKDMLKFSEEFLSKLPEIDGFILKGRSPSCGTKNVKIYLGKEKAVGSIKGSGLFARTVKDKFPSKAIEEEGRLTNFKIREHFLTKLFTFFSLRQIKTLADLVKFQSDNKYLLMAYNQKEQKVLGRIIANHDKKDFKNIMKEYEEHLALAFARAPRYTSIINALQHIFGYFSDKLSPKERAFFLETLESYRENKIPLSVLIHLLKSYAIEYQQEYILRQTILSPYPEGLVNLRDSGNVN</sequence>
<feature type="domain" description="DUF1722" evidence="1">
    <location>
        <begin position="187"/>
        <end position="303"/>
    </location>
</feature>
<dbReference type="Proteomes" id="UP000632377">
    <property type="component" value="Unassembled WGS sequence"/>
</dbReference>
<dbReference type="Pfam" id="PF08349">
    <property type="entry name" value="DUF1722"/>
    <property type="match status" value="1"/>
</dbReference>
<dbReference type="InterPro" id="IPR007553">
    <property type="entry name" value="2-thiour_desulf"/>
</dbReference>
<dbReference type="RefSeq" id="WP_202750112.1">
    <property type="nucleotide sequence ID" value="NZ_JAESWC010000014.1"/>
</dbReference>
<dbReference type="InterPro" id="IPR013560">
    <property type="entry name" value="DUF1722"/>
</dbReference>
<dbReference type="Pfam" id="PF04463">
    <property type="entry name" value="2-thiour_desulf"/>
    <property type="match status" value="1"/>
</dbReference>
<accession>A0ABS1THD2</accession>
<proteinExistence type="predicted"/>
<name>A0ABS1THD2_9CLOT</name>
<dbReference type="PANTHER" id="PTHR30087:SF0">
    <property type="entry name" value="INNER MEMBRANE PROTEIN"/>
    <property type="match status" value="1"/>
</dbReference>
<organism evidence="2 3">
    <name type="scientific">Clostridium rhizosphaerae</name>
    <dbReference type="NCBI Taxonomy" id="2803861"/>
    <lineage>
        <taxon>Bacteria</taxon>
        <taxon>Bacillati</taxon>
        <taxon>Bacillota</taxon>
        <taxon>Clostridia</taxon>
        <taxon>Eubacteriales</taxon>
        <taxon>Clostridiaceae</taxon>
        <taxon>Clostridium</taxon>
    </lineage>
</organism>